<keyword evidence="2" id="KW-0560">Oxidoreductase</keyword>
<keyword evidence="3" id="KW-1185">Reference proteome</keyword>
<protein>
    <submittedName>
        <fullName evidence="2">Alkylhydroperoxidase AhpD family core domain-containing protein</fullName>
    </submittedName>
</protein>
<evidence type="ECO:0000259" key="1">
    <source>
        <dbReference type="Pfam" id="PF02627"/>
    </source>
</evidence>
<keyword evidence="2" id="KW-0575">Peroxidase</keyword>
<accession>A0A1I6V422</accession>
<feature type="domain" description="Carboxymuconolactone decarboxylase-like" evidence="1">
    <location>
        <begin position="27"/>
        <end position="97"/>
    </location>
</feature>
<dbReference type="InterPro" id="IPR003779">
    <property type="entry name" value="CMD-like"/>
</dbReference>
<dbReference type="Gene3D" id="1.20.1290.10">
    <property type="entry name" value="AhpD-like"/>
    <property type="match status" value="1"/>
</dbReference>
<dbReference type="EMBL" id="FPAJ01000005">
    <property type="protein sequence ID" value="SFT08421.1"/>
    <property type="molecule type" value="Genomic_DNA"/>
</dbReference>
<dbReference type="Proteomes" id="UP000199239">
    <property type="component" value="Unassembled WGS sequence"/>
</dbReference>
<proteinExistence type="predicted"/>
<organism evidence="2 3">
    <name type="scientific">Sulfitobacter marinus</name>
    <dbReference type="NCBI Taxonomy" id="394264"/>
    <lineage>
        <taxon>Bacteria</taxon>
        <taxon>Pseudomonadati</taxon>
        <taxon>Pseudomonadota</taxon>
        <taxon>Alphaproteobacteria</taxon>
        <taxon>Rhodobacterales</taxon>
        <taxon>Roseobacteraceae</taxon>
        <taxon>Sulfitobacter</taxon>
    </lineage>
</organism>
<sequence>MTDLASPRIGVFTNWPEGRAALASVGSTTGSQSVSPRLLEIVRLYCSALNSCGFCVAMHSALSSSQGVSEAEIDALKRADPSQRFSARTLAALVLAKKMTGLDDSNELSHAVAEAKKHFDAQELSVICFQIAAINAWNRLAIADGLEAKHFKPSK</sequence>
<dbReference type="SUPFAM" id="SSF69118">
    <property type="entry name" value="AhpD-like"/>
    <property type="match status" value="1"/>
</dbReference>
<dbReference type="PANTHER" id="PTHR34846">
    <property type="entry name" value="4-CARBOXYMUCONOLACTONE DECARBOXYLASE FAMILY PROTEIN (AFU_ORTHOLOGUE AFUA_6G11590)"/>
    <property type="match status" value="1"/>
</dbReference>
<name>A0A1I6V422_9RHOB</name>
<evidence type="ECO:0000313" key="3">
    <source>
        <dbReference type="Proteomes" id="UP000199239"/>
    </source>
</evidence>
<dbReference type="RefSeq" id="WP_175498592.1">
    <property type="nucleotide sequence ID" value="NZ_FPAJ01000005.1"/>
</dbReference>
<dbReference type="GO" id="GO:0051920">
    <property type="term" value="F:peroxiredoxin activity"/>
    <property type="evidence" value="ECO:0007669"/>
    <property type="project" value="InterPro"/>
</dbReference>
<dbReference type="AlphaFoldDB" id="A0A1I6V422"/>
<dbReference type="InterPro" id="IPR029032">
    <property type="entry name" value="AhpD-like"/>
</dbReference>
<dbReference type="NCBIfam" id="TIGR00778">
    <property type="entry name" value="ahpD_dom"/>
    <property type="match status" value="1"/>
</dbReference>
<reference evidence="3" key="1">
    <citation type="submission" date="2016-10" db="EMBL/GenBank/DDBJ databases">
        <authorList>
            <person name="Varghese N."/>
            <person name="Submissions S."/>
        </authorList>
    </citation>
    <scope>NUCLEOTIDE SEQUENCE [LARGE SCALE GENOMIC DNA]</scope>
    <source>
        <strain evidence="3">DSM 23422</strain>
    </source>
</reference>
<dbReference type="STRING" id="394264.SAMN04488040_3074"/>
<evidence type="ECO:0000313" key="2">
    <source>
        <dbReference type="EMBL" id="SFT08421.1"/>
    </source>
</evidence>
<gene>
    <name evidence="2" type="ORF">SAMN04488040_3074</name>
</gene>
<dbReference type="InterPro" id="IPR004675">
    <property type="entry name" value="AhpD_core"/>
</dbReference>
<dbReference type="Pfam" id="PF02627">
    <property type="entry name" value="CMD"/>
    <property type="match status" value="1"/>
</dbReference>
<dbReference type="PANTHER" id="PTHR34846:SF5">
    <property type="entry name" value="CARBOXYMUCONOLACTONE DECARBOXYLASE-LIKE DOMAIN-CONTAINING PROTEIN"/>
    <property type="match status" value="1"/>
</dbReference>